<dbReference type="EMBL" id="JAPMIV010000014">
    <property type="protein sequence ID" value="MDV6374807.1"/>
    <property type="molecule type" value="Genomic_DNA"/>
</dbReference>
<keyword evidence="2" id="KW-1185">Reference proteome</keyword>
<dbReference type="RefSeq" id="WP_317640133.1">
    <property type="nucleotide sequence ID" value="NZ_JAPMIV010000014.1"/>
</dbReference>
<organism evidence="1 2">
    <name type="scientific">Deinococcus arenicola</name>
    <dbReference type="NCBI Taxonomy" id="2994950"/>
    <lineage>
        <taxon>Bacteria</taxon>
        <taxon>Thermotogati</taxon>
        <taxon>Deinococcota</taxon>
        <taxon>Deinococci</taxon>
        <taxon>Deinococcales</taxon>
        <taxon>Deinococcaceae</taxon>
        <taxon>Deinococcus</taxon>
    </lineage>
</organism>
<name>A0ABU4DQU3_9DEIO</name>
<protein>
    <recommendedName>
        <fullName evidence="3">XRE family transcriptional regulator</fullName>
    </recommendedName>
</protein>
<gene>
    <name evidence="1" type="ORF">ORD21_09425</name>
</gene>
<accession>A0ABU4DQU3</accession>
<evidence type="ECO:0000313" key="2">
    <source>
        <dbReference type="Proteomes" id="UP001276150"/>
    </source>
</evidence>
<reference evidence="1 2" key="1">
    <citation type="submission" date="2022-11" db="EMBL/GenBank/DDBJ databases">
        <title>Deinococcus ZS9-10, Low Temperature and Draught-tolerating, UV-resistant Bacteria from Continental Antarctica.</title>
        <authorList>
            <person name="Cheng L."/>
        </authorList>
    </citation>
    <scope>NUCLEOTIDE SEQUENCE [LARGE SCALE GENOMIC DNA]</scope>
    <source>
        <strain evidence="1 2">ZS9-10</strain>
    </source>
</reference>
<evidence type="ECO:0008006" key="3">
    <source>
        <dbReference type="Google" id="ProtNLM"/>
    </source>
</evidence>
<dbReference type="Proteomes" id="UP001276150">
    <property type="component" value="Unassembled WGS sequence"/>
</dbReference>
<sequence>MMNAARVEWENGLDQGGGAGGGTAPYYARDWFLWKLYRLRSLAAMAAKHGYSNQVFNNWETRHDLALRPGLRPKLTLQLATATTIRGSGALASAMCELLENGSRTAPDSVRQALEGVQP</sequence>
<evidence type="ECO:0000313" key="1">
    <source>
        <dbReference type="EMBL" id="MDV6374807.1"/>
    </source>
</evidence>
<proteinExistence type="predicted"/>
<comment type="caution">
    <text evidence="1">The sequence shown here is derived from an EMBL/GenBank/DDBJ whole genome shotgun (WGS) entry which is preliminary data.</text>
</comment>